<feature type="domain" description="Ig-like" evidence="2">
    <location>
        <begin position="497"/>
        <end position="573"/>
    </location>
</feature>
<name>A0A1G6UWB7_9SPHI</name>
<dbReference type="Pfam" id="PF19406">
    <property type="entry name" value="PKD_5"/>
    <property type="match status" value="3"/>
</dbReference>
<feature type="signal peptide" evidence="1">
    <location>
        <begin position="1"/>
        <end position="19"/>
    </location>
</feature>
<reference evidence="4 5" key="1">
    <citation type="submission" date="2016-10" db="EMBL/GenBank/DDBJ databases">
        <authorList>
            <person name="de Groot N.N."/>
        </authorList>
    </citation>
    <scope>NUCLEOTIDE SEQUENCE [LARGE SCALE GENOMIC DNA]</scope>
    <source>
        <strain evidence="4 5">47C3B</strain>
    </source>
</reference>
<dbReference type="RefSeq" id="WP_091144530.1">
    <property type="nucleotide sequence ID" value="NZ_FNAI01000001.1"/>
</dbReference>
<dbReference type="InterPro" id="IPR013783">
    <property type="entry name" value="Ig-like_fold"/>
</dbReference>
<feature type="domain" description="Ig-like" evidence="2">
    <location>
        <begin position="418"/>
        <end position="494"/>
    </location>
</feature>
<dbReference type="Pfam" id="PF19081">
    <property type="entry name" value="Ig_7"/>
    <property type="match status" value="9"/>
</dbReference>
<feature type="chain" id="PRO_5011540126" evidence="1">
    <location>
        <begin position="20"/>
        <end position="1768"/>
    </location>
</feature>
<accession>A0A1G6UWB7</accession>
<keyword evidence="5" id="KW-1185">Reference proteome</keyword>
<feature type="domain" description="PKD-like" evidence="3">
    <location>
        <begin position="1073"/>
        <end position="1156"/>
    </location>
</feature>
<proteinExistence type="predicted"/>
<protein>
    <submittedName>
        <fullName evidence="4">Gliding motility-associated C-terminal domain-containing protein</fullName>
    </submittedName>
</protein>
<feature type="domain" description="Ig-like" evidence="2">
    <location>
        <begin position="254"/>
        <end position="333"/>
    </location>
</feature>
<evidence type="ECO:0000256" key="1">
    <source>
        <dbReference type="SAM" id="SignalP"/>
    </source>
</evidence>
<evidence type="ECO:0000313" key="5">
    <source>
        <dbReference type="Proteomes" id="UP000199072"/>
    </source>
</evidence>
<gene>
    <name evidence="4" type="ORF">SAMN05216464_101779</name>
</gene>
<dbReference type="InterPro" id="IPR045828">
    <property type="entry name" value="PKD_Bacteroidetes"/>
</dbReference>
<feature type="domain" description="PKD-like" evidence="3">
    <location>
        <begin position="1165"/>
        <end position="1246"/>
    </location>
</feature>
<dbReference type="InterPro" id="IPR026341">
    <property type="entry name" value="T9SS_type_B"/>
</dbReference>
<feature type="domain" description="Ig-like" evidence="2">
    <location>
        <begin position="178"/>
        <end position="250"/>
    </location>
</feature>
<dbReference type="STRING" id="1391627.SAMN05216464_101779"/>
<evidence type="ECO:0000259" key="3">
    <source>
        <dbReference type="Pfam" id="PF19406"/>
    </source>
</evidence>
<dbReference type="InterPro" id="IPR044023">
    <property type="entry name" value="Ig_7"/>
</dbReference>
<keyword evidence="1" id="KW-0732">Signal</keyword>
<feature type="domain" description="Ig-like" evidence="2">
    <location>
        <begin position="904"/>
        <end position="981"/>
    </location>
</feature>
<dbReference type="NCBIfam" id="TIGR04131">
    <property type="entry name" value="Bac_Flav_CTERM"/>
    <property type="match status" value="1"/>
</dbReference>
<evidence type="ECO:0000313" key="4">
    <source>
        <dbReference type="EMBL" id="SDD45561.1"/>
    </source>
</evidence>
<dbReference type="Proteomes" id="UP000199072">
    <property type="component" value="Unassembled WGS sequence"/>
</dbReference>
<dbReference type="EMBL" id="FNAI01000001">
    <property type="protein sequence ID" value="SDD45561.1"/>
    <property type="molecule type" value="Genomic_DNA"/>
</dbReference>
<feature type="domain" description="Ig-like" evidence="2">
    <location>
        <begin position="335"/>
        <end position="413"/>
    </location>
</feature>
<feature type="domain" description="Ig-like" evidence="2">
    <location>
        <begin position="576"/>
        <end position="655"/>
    </location>
</feature>
<evidence type="ECO:0000259" key="2">
    <source>
        <dbReference type="Pfam" id="PF19081"/>
    </source>
</evidence>
<sequence length="1768" mass="182971">MKIRLLILFLLFSSSQVFSQCTLAVNISSSEAAICSGSTVILTANTSGGTGPFTYVWSTGETTQTIPVNKAGKYTVTVTDKTPGCSPVQASKDMTVSPVPDAPTARGKVVCPNSTADLIATGPGGAYEWYDADGNFLKAGAGYTTPPVTGFTTYYVQTTVGGCTSLRTAVNVNITGRPTVTPATICAGSRATLIAAGGDSYAWYDTPTSTTIITTSDRLTTPILTSTRSYYVEAIINGCTSPRTKVTATVGAPPSPPVVVNPGGVCSGSVVMLHADVPEGIIDWYSTPTGGTSLISSPDYTTQPLITNTTFYVQTTLNDCQSQRIAVNITVNPIPIAPDPQTVTTCYNSRVNLTASASPSGTYKWFDAPTGGHQVSADNVFLTPPLIRNTTYYVSVTRADCGSARTPVNVIVNASITAPSVSPATICNGSTAVLTPMSPAGSYDWFNVPTGGNPIFTGNSFTTPPLTASAVYYVQNTVSGCTSARTSVNVTVLPIIAAPTVAGTTVCSGSSAILTATGSSGSYEWYDVATGGTPISDSPVFETDALTATKTYYVLATQNGCQSERKAVVVTVNATPPMPTAPDGPTICPGLIAHLTASSSGGGNISWYGSPAGNDLLSSTDNYDTPHLFATTTFYVQNNVGDCNSPRKAVTVTVNTGGTTFQYSSGTYSKTGGNPTPVIVNPSGGTFSASPAGLVFVSNSTGQIDVGASAVGTYTVTLTSPGTCSGTYTTTVTITNSPLTGFRYNGPFCQGGNNPFPVFANGASAGIFTAPSGLVFVNTTTGQINLNGSTAGTYTVTNTIPASGAAPAVSSSTSVTIVKKVVIDAGPDQRKQTGSLVNLAGAASSGGVTWSGGGGTFSNPASKNAIYTPAVGETHVTLTLTSNSATAPCSISSDNVDIYFFDTPPAPDAQGASICLGSNTTLSATAPGGTYRWYDMPTAGTLLETGPVFKIIGLTVTTTYYVQTTLNGLTSPRKAVTVTVNNTSAAPAAQGATVCSGSFTTLTATGATGTYEWYDVPVGGQRLSIEAGFLTPLLYANTTYYVQSVLGNCISARTPVNVLVTPVPVITSGFGDAVCSGTTLNYTITADLPGTTFSWDRAAVPGISNAAVVGSTAGIIDETLINTGSTPIDVSYLITPTSNNCSGIPFEYKVTVNPTPYVTGDKTATICNETTDNYPITFNTTGTSFTWSRTAVDGISNAPVSGQGANVIREVLFNTSNAPIDVIYTINSKTSTCQGSPFSLTMTVNPGVNITSDPFGSTCSGTALNYIIKSNIPSATFAWERAAVNNISNPAASGNSSTLNETLINTGANAVNVTYIITPTAFGCAGKPFAYIVAVSPQPATPVANSNSPICVGNTIELSTRPVPRATYMWTGPNGYTSTEQNPKIPNATIANSGIYNLYIIINDCTSLAGSKEVVVNELPHTDAGEPGKFCVTTTSIPLDGKVTGGTTTGFWATTGNGTFASNTSELVNIYHPSAQDIAAGKVTLILTSTSPDLCSDTSHRVIIFGSSPGADAGGDISVCSQETRVLLSGKILIPNGTGVWTSPTNGSFSPSANQTDNQAPIYYIPNAQDVANGSVTLTLHANNSGQCFDPTDDMVIKLIPPPTVDAGGIRYVLKDHTITLNPTVSDENVTYNWSPNINISSTTVKNPVITGDIDRTYVLTVTDSRGCVSPVSQTFIRVSPIIDVPNTFTPNGDGFNDKWEIAGLVAYENCTVDIFNRYGTKLFHAKGYPTPWDGKYNGALVPPGVYYYIIDTKMNGRVITGNVTIIR</sequence>
<feature type="domain" description="PKD-like" evidence="3">
    <location>
        <begin position="1258"/>
        <end position="1339"/>
    </location>
</feature>
<dbReference type="OrthoDB" id="1488276at2"/>
<feature type="domain" description="Ig-like" evidence="2">
    <location>
        <begin position="100"/>
        <end position="174"/>
    </location>
</feature>
<dbReference type="Gene3D" id="2.60.40.10">
    <property type="entry name" value="Immunoglobulins"/>
    <property type="match status" value="2"/>
</dbReference>
<dbReference type="Pfam" id="PF13585">
    <property type="entry name" value="CHU_C"/>
    <property type="match status" value="1"/>
</dbReference>
<feature type="domain" description="Ig-like" evidence="2">
    <location>
        <begin position="986"/>
        <end position="1062"/>
    </location>
</feature>
<organism evidence="4 5">
    <name type="scientific">Mucilaginibacter pineti</name>
    <dbReference type="NCBI Taxonomy" id="1391627"/>
    <lineage>
        <taxon>Bacteria</taxon>
        <taxon>Pseudomonadati</taxon>
        <taxon>Bacteroidota</taxon>
        <taxon>Sphingobacteriia</taxon>
        <taxon>Sphingobacteriales</taxon>
        <taxon>Sphingobacteriaceae</taxon>
        <taxon>Mucilaginibacter</taxon>
    </lineage>
</organism>